<dbReference type="Proteomes" id="UP000467700">
    <property type="component" value="Unassembled WGS sequence"/>
</dbReference>
<keyword evidence="3" id="KW-1185">Reference proteome</keyword>
<dbReference type="SUPFAM" id="SSF53474">
    <property type="entry name" value="alpha/beta-Hydrolases"/>
    <property type="match status" value="1"/>
</dbReference>
<evidence type="ECO:0000313" key="3">
    <source>
        <dbReference type="Proteomes" id="UP000467700"/>
    </source>
</evidence>
<accession>A0A8S0WVQ7</accession>
<dbReference type="AlphaFoldDB" id="A0A8S0WVQ7"/>
<dbReference type="Pfam" id="PF00561">
    <property type="entry name" value="Abhydrolase_1"/>
    <property type="match status" value="1"/>
</dbReference>
<reference evidence="2 3" key="1">
    <citation type="submission" date="2020-01" db="EMBL/GenBank/DDBJ databases">
        <authorList>
            <person name="Gupta K D."/>
        </authorList>
    </citation>
    <scope>NUCLEOTIDE SEQUENCE [LARGE SCALE GENOMIC DNA]</scope>
</reference>
<comment type="caution">
    <text evidence="2">The sequence shown here is derived from an EMBL/GenBank/DDBJ whole genome shotgun (WGS) entry which is preliminary data.</text>
</comment>
<dbReference type="GO" id="GO:0046464">
    <property type="term" value="P:acylglycerol catabolic process"/>
    <property type="evidence" value="ECO:0007669"/>
    <property type="project" value="TreeGrafter"/>
</dbReference>
<feature type="domain" description="AB hydrolase-1" evidence="1">
    <location>
        <begin position="41"/>
        <end position="147"/>
    </location>
</feature>
<dbReference type="InterPro" id="IPR000073">
    <property type="entry name" value="AB_hydrolase_1"/>
</dbReference>
<organism evidence="2 3">
    <name type="scientific">Cyclocybe aegerita</name>
    <name type="common">Black poplar mushroom</name>
    <name type="synonym">Agrocybe aegerita</name>
    <dbReference type="NCBI Taxonomy" id="1973307"/>
    <lineage>
        <taxon>Eukaryota</taxon>
        <taxon>Fungi</taxon>
        <taxon>Dikarya</taxon>
        <taxon>Basidiomycota</taxon>
        <taxon>Agaricomycotina</taxon>
        <taxon>Agaricomycetes</taxon>
        <taxon>Agaricomycetidae</taxon>
        <taxon>Agaricales</taxon>
        <taxon>Agaricineae</taxon>
        <taxon>Bolbitiaceae</taxon>
        <taxon>Cyclocybe</taxon>
    </lineage>
</organism>
<proteinExistence type="predicted"/>
<evidence type="ECO:0000259" key="1">
    <source>
        <dbReference type="Pfam" id="PF00561"/>
    </source>
</evidence>
<dbReference type="PANTHER" id="PTHR43798">
    <property type="entry name" value="MONOACYLGLYCEROL LIPASE"/>
    <property type="match status" value="1"/>
</dbReference>
<dbReference type="EMBL" id="CACVBS010000028">
    <property type="protein sequence ID" value="CAA7259938.1"/>
    <property type="molecule type" value="Genomic_DNA"/>
</dbReference>
<dbReference type="GO" id="GO:0047372">
    <property type="term" value="F:monoacylglycerol lipase activity"/>
    <property type="evidence" value="ECO:0007669"/>
    <property type="project" value="TreeGrafter"/>
</dbReference>
<name>A0A8S0WVQ7_CYCAE</name>
<dbReference type="InterPro" id="IPR000639">
    <property type="entry name" value="Epox_hydrolase-like"/>
</dbReference>
<dbReference type="OrthoDB" id="408373at2759"/>
<protein>
    <recommendedName>
        <fullName evidence="1">AB hydrolase-1 domain-containing protein</fullName>
    </recommendedName>
</protein>
<dbReference type="GO" id="GO:0016020">
    <property type="term" value="C:membrane"/>
    <property type="evidence" value="ECO:0007669"/>
    <property type="project" value="TreeGrafter"/>
</dbReference>
<dbReference type="PRINTS" id="PR00412">
    <property type="entry name" value="EPOXHYDRLASE"/>
</dbReference>
<dbReference type="PANTHER" id="PTHR43798:SF33">
    <property type="entry name" value="HYDROLASE, PUTATIVE (AFU_ORTHOLOGUE AFUA_2G14860)-RELATED"/>
    <property type="match status" value="1"/>
</dbReference>
<gene>
    <name evidence="2" type="ORF">AAE3_LOCUS2100</name>
</gene>
<dbReference type="InterPro" id="IPR050266">
    <property type="entry name" value="AB_hydrolase_sf"/>
</dbReference>
<dbReference type="InterPro" id="IPR029058">
    <property type="entry name" value="AB_hydrolase_fold"/>
</dbReference>
<dbReference type="Gene3D" id="3.40.50.1820">
    <property type="entry name" value="alpha/beta hydrolase"/>
    <property type="match status" value="1"/>
</dbReference>
<sequence>MDPTTLTKRFMTSRGFEYSYYRGPPSPESLVEFDPNDPPLPALLFLHGFPTSSHLWRHQFAFFRERGFLVLAPDLLGMGHTSKPTDTQAYRPSSICKDIVELLDAEGATQVIAIGHDMGSKIASRFANIYPERFLAFAFLAVPYSAPRPNTQIEFTSRITKKMAGYELIGHSLFYSEDDAAKLIESRLDSFFSAIFPRDPKLWATHVSPIGALRAWLEKDSRAMMAPYVHPDDISVWRTIISQEGIAAALCWHKAFTSGLNAEDDKDIPLDSYPIHKPVFFAAANHDRISQSVLGIAVTSYHCKNTSVRKFNDGHWLMMSSPSEVNQALFSWIMDCLP</sequence>
<evidence type="ECO:0000313" key="2">
    <source>
        <dbReference type="EMBL" id="CAA7259938.1"/>
    </source>
</evidence>